<name>A0AAV0B171_PHAPC</name>
<feature type="domain" description="Glycosyltransferase family 18 catalytic" evidence="1">
    <location>
        <begin position="171"/>
        <end position="281"/>
    </location>
</feature>
<dbReference type="Pfam" id="PF15024">
    <property type="entry name" value="Glyco_transf_18"/>
    <property type="match status" value="1"/>
</dbReference>
<organism evidence="2 3">
    <name type="scientific">Phakopsora pachyrhizi</name>
    <name type="common">Asian soybean rust disease fungus</name>
    <dbReference type="NCBI Taxonomy" id="170000"/>
    <lineage>
        <taxon>Eukaryota</taxon>
        <taxon>Fungi</taxon>
        <taxon>Dikarya</taxon>
        <taxon>Basidiomycota</taxon>
        <taxon>Pucciniomycotina</taxon>
        <taxon>Pucciniomycetes</taxon>
        <taxon>Pucciniales</taxon>
        <taxon>Phakopsoraceae</taxon>
        <taxon>Phakopsora</taxon>
    </lineage>
</organism>
<evidence type="ECO:0000313" key="2">
    <source>
        <dbReference type="EMBL" id="CAH7676919.1"/>
    </source>
</evidence>
<keyword evidence="3" id="KW-1185">Reference proteome</keyword>
<reference evidence="2" key="1">
    <citation type="submission" date="2022-06" db="EMBL/GenBank/DDBJ databases">
        <authorList>
            <consortium name="SYNGENTA / RWTH Aachen University"/>
        </authorList>
    </citation>
    <scope>NUCLEOTIDE SEQUENCE</scope>
</reference>
<dbReference type="Proteomes" id="UP001153365">
    <property type="component" value="Unassembled WGS sequence"/>
</dbReference>
<dbReference type="GO" id="GO:0030144">
    <property type="term" value="F:alpha-1,6-mannosylglycoprotein 6-beta-N-acetylglucosaminyltransferase activity"/>
    <property type="evidence" value="ECO:0007669"/>
    <property type="project" value="InterPro"/>
</dbReference>
<comment type="caution">
    <text evidence="2">The sequence shown here is derived from an EMBL/GenBank/DDBJ whole genome shotgun (WGS) entry which is preliminary data.</text>
</comment>
<dbReference type="AlphaFoldDB" id="A0AAV0B171"/>
<evidence type="ECO:0000259" key="1">
    <source>
        <dbReference type="Pfam" id="PF15024"/>
    </source>
</evidence>
<gene>
    <name evidence="2" type="ORF">PPACK8108_LOCUS12028</name>
</gene>
<proteinExistence type="predicted"/>
<protein>
    <submittedName>
        <fullName evidence="2">Family 18 glycosyltransferase</fullName>
    </submittedName>
</protein>
<evidence type="ECO:0000313" key="3">
    <source>
        <dbReference type="Proteomes" id="UP001153365"/>
    </source>
</evidence>
<dbReference type="EMBL" id="CALTRL010002844">
    <property type="protein sequence ID" value="CAH7676919.1"/>
    <property type="molecule type" value="Genomic_DNA"/>
</dbReference>
<sequence length="296" mass="34614">MVIGDYLSVPKCLKDEKDCIRSRVDPSGIPSHKLFVFDGYDVGHPLGRRWHLSFYPKLEEGFSFLGLTIEHYCKNFSVVPPKLRPKKIYILGKDRGYFYPPSPQLFKRDMWKRISDKTGIGFTMGTFQRSKEIDEQRQKNDTSGYEKAKKFADFEPIEGIDDIGTQTRSQFIYQIQNHRAVIGLGWPVQPSTPLEALCVGTPFINPVWVGRRSQPDRSKWHSQHPYLAHFDPPFVYNVQDQREDDILESIEMILKKPLEGRFIPDELKIESYLNRLKDLVEFDWKELSLQKNNKKK</sequence>
<dbReference type="InterPro" id="IPR026116">
    <property type="entry name" value="GT18_cat"/>
</dbReference>
<accession>A0AAV0B171</accession>